<dbReference type="STRING" id="341036.SAMN05660649_04932"/>
<name>A0A1I2ZGI9_9FIRM</name>
<dbReference type="AlphaFoldDB" id="A0A1I2ZGI9"/>
<keyword evidence="3" id="KW-1185">Reference proteome</keyword>
<evidence type="ECO:0000313" key="2">
    <source>
        <dbReference type="EMBL" id="SFH36957.1"/>
    </source>
</evidence>
<dbReference type="OrthoDB" id="9804186at2"/>
<dbReference type="InterPro" id="IPR001387">
    <property type="entry name" value="Cro/C1-type_HTH"/>
</dbReference>
<protein>
    <submittedName>
        <fullName evidence="2">DNA-binding transcriptional regulator, XRE family</fullName>
    </submittedName>
</protein>
<dbReference type="InterPro" id="IPR010982">
    <property type="entry name" value="Lambda_DNA-bd_dom_sf"/>
</dbReference>
<dbReference type="Pfam" id="PF13443">
    <property type="entry name" value="HTH_26"/>
    <property type="match status" value="1"/>
</dbReference>
<evidence type="ECO:0000259" key="1">
    <source>
        <dbReference type="PROSITE" id="PS50943"/>
    </source>
</evidence>
<dbReference type="PANTHER" id="PTHR37301:SF1">
    <property type="entry name" value="DNA-BINDING PROTEIN"/>
    <property type="match status" value="1"/>
</dbReference>
<organism evidence="2 3">
    <name type="scientific">Desulfotruncus arcticus DSM 17038</name>
    <dbReference type="NCBI Taxonomy" id="1121424"/>
    <lineage>
        <taxon>Bacteria</taxon>
        <taxon>Bacillati</taxon>
        <taxon>Bacillota</taxon>
        <taxon>Clostridia</taxon>
        <taxon>Eubacteriales</taxon>
        <taxon>Desulfallaceae</taxon>
        <taxon>Desulfotruncus</taxon>
    </lineage>
</organism>
<dbReference type="RefSeq" id="WP_092475786.1">
    <property type="nucleotide sequence ID" value="NZ_FOOX01000028.1"/>
</dbReference>
<dbReference type="PROSITE" id="PS50943">
    <property type="entry name" value="HTH_CROC1"/>
    <property type="match status" value="1"/>
</dbReference>
<dbReference type="EMBL" id="FOOX01000028">
    <property type="protein sequence ID" value="SFH36957.1"/>
    <property type="molecule type" value="Genomic_DNA"/>
</dbReference>
<dbReference type="GO" id="GO:0003677">
    <property type="term" value="F:DNA binding"/>
    <property type="evidence" value="ECO:0007669"/>
    <property type="project" value="UniProtKB-KW"/>
</dbReference>
<keyword evidence="2" id="KW-0238">DNA-binding</keyword>
<dbReference type="Proteomes" id="UP000199337">
    <property type="component" value="Unassembled WGS sequence"/>
</dbReference>
<gene>
    <name evidence="2" type="ORF">SAMN05660649_04932</name>
</gene>
<feature type="domain" description="HTH cro/C1-type" evidence="1">
    <location>
        <begin position="8"/>
        <end position="61"/>
    </location>
</feature>
<evidence type="ECO:0000313" key="3">
    <source>
        <dbReference type="Proteomes" id="UP000199337"/>
    </source>
</evidence>
<dbReference type="Gene3D" id="1.10.260.40">
    <property type="entry name" value="lambda repressor-like DNA-binding domains"/>
    <property type="match status" value="1"/>
</dbReference>
<dbReference type="PANTHER" id="PTHR37301">
    <property type="entry name" value="DNA-BINDING PROTEIN-RELATED"/>
    <property type="match status" value="1"/>
</dbReference>
<dbReference type="SUPFAM" id="SSF47413">
    <property type="entry name" value="lambda repressor-like DNA-binding domains"/>
    <property type="match status" value="1"/>
</dbReference>
<dbReference type="CDD" id="cd00093">
    <property type="entry name" value="HTH_XRE"/>
    <property type="match status" value="1"/>
</dbReference>
<sequence>MAISYNKLWKLLIDKKMNKQDLKSVSGISTASIAKLGKGENITTDVLLKICKALDCDIADIMEIIDDE</sequence>
<reference evidence="3" key="1">
    <citation type="submission" date="2016-10" db="EMBL/GenBank/DDBJ databases">
        <authorList>
            <person name="Varghese N."/>
            <person name="Submissions S."/>
        </authorList>
    </citation>
    <scope>NUCLEOTIDE SEQUENCE [LARGE SCALE GENOMIC DNA]</scope>
    <source>
        <strain evidence="3">DSM 17038</strain>
    </source>
</reference>
<proteinExistence type="predicted"/>
<accession>A0A1I2ZGI9</accession>